<accession>A0AAD9J2V8</accession>
<dbReference type="GO" id="GO:0006884">
    <property type="term" value="P:cell volume homeostasis"/>
    <property type="evidence" value="ECO:0007669"/>
    <property type="project" value="TreeGrafter"/>
</dbReference>
<feature type="transmembrane region" description="Helical" evidence="6">
    <location>
        <begin position="87"/>
        <end position="108"/>
    </location>
</feature>
<sequence length="161" mass="17565">MNEESPLLRDDNETMTPVHPHEQSFRWRLDRLPSESTEFGSQRRTLGAFAGVFSPVALSMFSTVLFLRLGFVIGQAGLIHTLIQFGLAYLILYMTILSICAISTNGAIEGGGAYYMISRALGPEFGGSIGLLFFLANIVSCALYITGFVEGMIDNFGSHGE</sequence>
<feature type="region of interest" description="Disordered" evidence="5">
    <location>
        <begin position="1"/>
        <end position="22"/>
    </location>
</feature>
<feature type="transmembrane region" description="Helical" evidence="6">
    <location>
        <begin position="128"/>
        <end position="149"/>
    </location>
</feature>
<organism evidence="8 9">
    <name type="scientific">Paralvinella palmiformis</name>
    <dbReference type="NCBI Taxonomy" id="53620"/>
    <lineage>
        <taxon>Eukaryota</taxon>
        <taxon>Metazoa</taxon>
        <taxon>Spiralia</taxon>
        <taxon>Lophotrochozoa</taxon>
        <taxon>Annelida</taxon>
        <taxon>Polychaeta</taxon>
        <taxon>Sedentaria</taxon>
        <taxon>Canalipalpata</taxon>
        <taxon>Terebellida</taxon>
        <taxon>Terebelliformia</taxon>
        <taxon>Alvinellidae</taxon>
        <taxon>Paralvinella</taxon>
    </lineage>
</organism>
<keyword evidence="9" id="KW-1185">Reference proteome</keyword>
<dbReference type="Proteomes" id="UP001208570">
    <property type="component" value="Unassembled WGS sequence"/>
</dbReference>
<dbReference type="GO" id="GO:0055064">
    <property type="term" value="P:chloride ion homeostasis"/>
    <property type="evidence" value="ECO:0007669"/>
    <property type="project" value="TreeGrafter"/>
</dbReference>
<feature type="transmembrane region" description="Helical" evidence="6">
    <location>
        <begin position="46"/>
        <end position="67"/>
    </location>
</feature>
<keyword evidence="4 6" id="KW-0472">Membrane</keyword>
<proteinExistence type="predicted"/>
<keyword evidence="2 6" id="KW-0812">Transmembrane</keyword>
<dbReference type="InterPro" id="IPR004841">
    <property type="entry name" value="AA-permease/SLC12A_dom"/>
</dbReference>
<keyword evidence="3 6" id="KW-1133">Transmembrane helix</keyword>
<dbReference type="GO" id="GO:0015379">
    <property type="term" value="F:potassium:chloride symporter activity"/>
    <property type="evidence" value="ECO:0007669"/>
    <property type="project" value="TreeGrafter"/>
</dbReference>
<feature type="domain" description="Amino acid permease/ SLC12A" evidence="7">
    <location>
        <begin position="57"/>
        <end position="147"/>
    </location>
</feature>
<feature type="compositionally biased region" description="Basic and acidic residues" evidence="5">
    <location>
        <begin position="1"/>
        <end position="12"/>
    </location>
</feature>
<dbReference type="GO" id="GO:0016020">
    <property type="term" value="C:membrane"/>
    <property type="evidence" value="ECO:0007669"/>
    <property type="project" value="UniProtKB-SubCell"/>
</dbReference>
<dbReference type="Gene3D" id="1.20.1740.10">
    <property type="entry name" value="Amino acid/polyamine transporter I"/>
    <property type="match status" value="1"/>
</dbReference>
<evidence type="ECO:0000259" key="7">
    <source>
        <dbReference type="Pfam" id="PF00324"/>
    </source>
</evidence>
<evidence type="ECO:0000313" key="8">
    <source>
        <dbReference type="EMBL" id="KAK2145602.1"/>
    </source>
</evidence>
<name>A0AAD9J2V8_9ANNE</name>
<dbReference type="Pfam" id="PF00324">
    <property type="entry name" value="AA_permease"/>
    <property type="match status" value="1"/>
</dbReference>
<comment type="caution">
    <text evidence="8">The sequence shown here is derived from an EMBL/GenBank/DDBJ whole genome shotgun (WGS) entry which is preliminary data.</text>
</comment>
<dbReference type="InterPro" id="IPR004842">
    <property type="entry name" value="SLC12A_fam"/>
</dbReference>
<gene>
    <name evidence="8" type="ORF">LSH36_669g01073</name>
</gene>
<dbReference type="AlphaFoldDB" id="A0AAD9J2V8"/>
<evidence type="ECO:0000256" key="1">
    <source>
        <dbReference type="ARBA" id="ARBA00004141"/>
    </source>
</evidence>
<evidence type="ECO:0000256" key="5">
    <source>
        <dbReference type="SAM" id="MobiDB-lite"/>
    </source>
</evidence>
<evidence type="ECO:0000313" key="9">
    <source>
        <dbReference type="Proteomes" id="UP001208570"/>
    </source>
</evidence>
<dbReference type="GO" id="GO:0055075">
    <property type="term" value="P:potassium ion homeostasis"/>
    <property type="evidence" value="ECO:0007669"/>
    <property type="project" value="TreeGrafter"/>
</dbReference>
<dbReference type="PANTHER" id="PTHR11827">
    <property type="entry name" value="SOLUTE CARRIER FAMILY 12, CATION COTRANSPORTERS"/>
    <property type="match status" value="1"/>
</dbReference>
<protein>
    <recommendedName>
        <fullName evidence="7">Amino acid permease/ SLC12A domain-containing protein</fullName>
    </recommendedName>
</protein>
<evidence type="ECO:0000256" key="4">
    <source>
        <dbReference type="ARBA" id="ARBA00023136"/>
    </source>
</evidence>
<comment type="subcellular location">
    <subcellularLocation>
        <location evidence="1">Membrane</location>
        <topology evidence="1">Multi-pass membrane protein</topology>
    </subcellularLocation>
</comment>
<reference evidence="8" key="1">
    <citation type="journal article" date="2023" name="Mol. Biol. Evol.">
        <title>Third-Generation Sequencing Reveals the Adaptive Role of the Epigenome in Three Deep-Sea Polychaetes.</title>
        <authorList>
            <person name="Perez M."/>
            <person name="Aroh O."/>
            <person name="Sun Y."/>
            <person name="Lan Y."/>
            <person name="Juniper S.K."/>
            <person name="Young C.R."/>
            <person name="Angers B."/>
            <person name="Qian P.Y."/>
        </authorList>
    </citation>
    <scope>NUCLEOTIDE SEQUENCE</scope>
    <source>
        <strain evidence="8">P08H-3</strain>
    </source>
</reference>
<evidence type="ECO:0000256" key="2">
    <source>
        <dbReference type="ARBA" id="ARBA00022692"/>
    </source>
</evidence>
<evidence type="ECO:0000256" key="3">
    <source>
        <dbReference type="ARBA" id="ARBA00022989"/>
    </source>
</evidence>
<evidence type="ECO:0000256" key="6">
    <source>
        <dbReference type="SAM" id="Phobius"/>
    </source>
</evidence>
<dbReference type="PANTHER" id="PTHR11827:SF72">
    <property type="entry name" value="GH08340P"/>
    <property type="match status" value="1"/>
</dbReference>
<dbReference type="EMBL" id="JAODUP010000669">
    <property type="protein sequence ID" value="KAK2145602.1"/>
    <property type="molecule type" value="Genomic_DNA"/>
</dbReference>